<organism evidence="1 2">
    <name type="scientific">Madurella fahalii</name>
    <dbReference type="NCBI Taxonomy" id="1157608"/>
    <lineage>
        <taxon>Eukaryota</taxon>
        <taxon>Fungi</taxon>
        <taxon>Dikarya</taxon>
        <taxon>Ascomycota</taxon>
        <taxon>Pezizomycotina</taxon>
        <taxon>Sordariomycetes</taxon>
        <taxon>Sordariomycetidae</taxon>
        <taxon>Sordariales</taxon>
        <taxon>Sordariales incertae sedis</taxon>
        <taxon>Madurella</taxon>
    </lineage>
</organism>
<keyword evidence="2" id="KW-1185">Reference proteome</keyword>
<evidence type="ECO:0000313" key="1">
    <source>
        <dbReference type="EMBL" id="GAB1315458.1"/>
    </source>
</evidence>
<reference evidence="1 2" key="1">
    <citation type="submission" date="2024-09" db="EMBL/GenBank/DDBJ databases">
        <title>Itraconazole resistance in Madurella fahalii resulting from another homologue of gene encoding cytochrome P450 14-alpha sterol demethylase (CYP51).</title>
        <authorList>
            <person name="Yoshioka I."/>
            <person name="Fahal A.H."/>
            <person name="Kaneko S."/>
            <person name="Yaguchi T."/>
        </authorList>
    </citation>
    <scope>NUCLEOTIDE SEQUENCE [LARGE SCALE GENOMIC DNA]</scope>
    <source>
        <strain evidence="1 2">IFM 68171</strain>
    </source>
</reference>
<proteinExistence type="predicted"/>
<dbReference type="RefSeq" id="XP_070917189.1">
    <property type="nucleotide sequence ID" value="XM_071061088.1"/>
</dbReference>
<name>A0ABQ0GCJ4_9PEZI</name>
<accession>A0ABQ0GCJ4</accession>
<protein>
    <submittedName>
        <fullName evidence="1">Uncharacterized protein</fullName>
    </submittedName>
</protein>
<dbReference type="Gene3D" id="1.10.1280.10">
    <property type="entry name" value="Di-copper center containing domain from catechol oxidase"/>
    <property type="match status" value="1"/>
</dbReference>
<sequence length="113" mass="12126">MKFTTCAQVLSAAVIASSASVPINGKRSVQHASLHENKIKAISWDEAVQIMEEGASDFDGKVSSLTNTNEPQPVPSCTANVRFRAEWNNMANADKLSYVQAVKCLMTATPLGV</sequence>
<dbReference type="EMBL" id="BAAFSV010000003">
    <property type="protein sequence ID" value="GAB1315458.1"/>
    <property type="molecule type" value="Genomic_DNA"/>
</dbReference>
<dbReference type="GeneID" id="98176411"/>
<dbReference type="InterPro" id="IPR008922">
    <property type="entry name" value="Di-copper_centre_dom_sf"/>
</dbReference>
<gene>
    <name evidence="1" type="ORF">MFIFM68171_05668</name>
</gene>
<dbReference type="Proteomes" id="UP001628179">
    <property type="component" value="Unassembled WGS sequence"/>
</dbReference>
<evidence type="ECO:0000313" key="2">
    <source>
        <dbReference type="Proteomes" id="UP001628179"/>
    </source>
</evidence>
<comment type="caution">
    <text evidence="1">The sequence shown here is derived from an EMBL/GenBank/DDBJ whole genome shotgun (WGS) entry which is preliminary data.</text>
</comment>